<keyword evidence="2" id="KW-1185">Reference proteome</keyword>
<reference evidence="1" key="2">
    <citation type="submission" date="2023-06" db="EMBL/GenBank/DDBJ databases">
        <authorList>
            <consortium name="Lawrence Berkeley National Laboratory"/>
            <person name="Mondo S.J."/>
            <person name="Hensen N."/>
            <person name="Bonometti L."/>
            <person name="Westerberg I."/>
            <person name="Brannstrom I.O."/>
            <person name="Guillou S."/>
            <person name="Cros-Aarteil S."/>
            <person name="Calhoun S."/>
            <person name="Haridas S."/>
            <person name="Kuo A."/>
            <person name="Pangilinan J."/>
            <person name="Riley R."/>
            <person name="Labutti K."/>
            <person name="Andreopoulos B."/>
            <person name="Lipzen A."/>
            <person name="Chen C."/>
            <person name="Yanf M."/>
            <person name="Daum C."/>
            <person name="Ng V."/>
            <person name="Clum A."/>
            <person name="Steindorff A."/>
            <person name="Ohm R."/>
            <person name="Martin F."/>
            <person name="Silar P."/>
            <person name="Natvig D."/>
            <person name="Lalanne C."/>
            <person name="Gautier V."/>
            <person name="Ament-Velasquez S.L."/>
            <person name="Kruys A."/>
            <person name="Hutchinson M.I."/>
            <person name="Powell A.J."/>
            <person name="Barry K."/>
            <person name="Miller A.N."/>
            <person name="Grigoriev I.V."/>
            <person name="Debuchy R."/>
            <person name="Gladieux P."/>
            <person name="Thoren M.H."/>
            <person name="Johannesson H."/>
        </authorList>
    </citation>
    <scope>NUCLEOTIDE SEQUENCE</scope>
    <source>
        <strain evidence="1">CBS 626.80</strain>
    </source>
</reference>
<proteinExistence type="predicted"/>
<organism evidence="1 2">
    <name type="scientific">Pseudoneurospora amorphoporcata</name>
    <dbReference type="NCBI Taxonomy" id="241081"/>
    <lineage>
        <taxon>Eukaryota</taxon>
        <taxon>Fungi</taxon>
        <taxon>Dikarya</taxon>
        <taxon>Ascomycota</taxon>
        <taxon>Pezizomycotina</taxon>
        <taxon>Sordariomycetes</taxon>
        <taxon>Sordariomycetidae</taxon>
        <taxon>Sordariales</taxon>
        <taxon>Sordariaceae</taxon>
        <taxon>Pseudoneurospora</taxon>
    </lineage>
</organism>
<protein>
    <submittedName>
        <fullName evidence="1">Uncharacterized protein</fullName>
    </submittedName>
</protein>
<reference evidence="1" key="1">
    <citation type="journal article" date="2023" name="Mol. Phylogenet. Evol.">
        <title>Genome-scale phylogeny and comparative genomics of the fungal order Sordariales.</title>
        <authorList>
            <person name="Hensen N."/>
            <person name="Bonometti L."/>
            <person name="Westerberg I."/>
            <person name="Brannstrom I.O."/>
            <person name="Guillou S."/>
            <person name="Cros-Aarteil S."/>
            <person name="Calhoun S."/>
            <person name="Haridas S."/>
            <person name="Kuo A."/>
            <person name="Mondo S."/>
            <person name="Pangilinan J."/>
            <person name="Riley R."/>
            <person name="LaButti K."/>
            <person name="Andreopoulos B."/>
            <person name="Lipzen A."/>
            <person name="Chen C."/>
            <person name="Yan M."/>
            <person name="Daum C."/>
            <person name="Ng V."/>
            <person name="Clum A."/>
            <person name="Steindorff A."/>
            <person name="Ohm R.A."/>
            <person name="Martin F."/>
            <person name="Silar P."/>
            <person name="Natvig D.O."/>
            <person name="Lalanne C."/>
            <person name="Gautier V."/>
            <person name="Ament-Velasquez S.L."/>
            <person name="Kruys A."/>
            <person name="Hutchinson M.I."/>
            <person name="Powell A.J."/>
            <person name="Barry K."/>
            <person name="Miller A.N."/>
            <person name="Grigoriev I.V."/>
            <person name="Debuchy R."/>
            <person name="Gladieux P."/>
            <person name="Hiltunen Thoren M."/>
            <person name="Johannesson H."/>
        </authorList>
    </citation>
    <scope>NUCLEOTIDE SEQUENCE</scope>
    <source>
        <strain evidence="1">CBS 626.80</strain>
    </source>
</reference>
<evidence type="ECO:0000313" key="1">
    <source>
        <dbReference type="EMBL" id="KAK3948735.1"/>
    </source>
</evidence>
<dbReference type="EMBL" id="MU859247">
    <property type="protein sequence ID" value="KAK3948735.1"/>
    <property type="molecule type" value="Genomic_DNA"/>
</dbReference>
<name>A0AAN6NN77_9PEZI</name>
<evidence type="ECO:0000313" key="2">
    <source>
        <dbReference type="Proteomes" id="UP001303222"/>
    </source>
</evidence>
<dbReference type="AlphaFoldDB" id="A0AAN6NN77"/>
<accession>A0AAN6NN77</accession>
<comment type="caution">
    <text evidence="1">The sequence shown here is derived from an EMBL/GenBank/DDBJ whole genome shotgun (WGS) entry which is preliminary data.</text>
</comment>
<dbReference type="Proteomes" id="UP001303222">
    <property type="component" value="Unassembled WGS sequence"/>
</dbReference>
<gene>
    <name evidence="1" type="ORF">QBC32DRAFT_50329</name>
</gene>
<sequence length="248" mass="28282">MRKPWLFDDEYAVAGLGIHRAASGLDMVSKRAWKQKEPVREIDAIALTDGVLPMLSKRFIIIHRAAPENVHGISQIVATAVLIDKTVEYSTWRVMLLSSLLSGYLVAQGWRDRQLLRRFSRIVMFADLQFRVEQLVELFFAIPAVGCREADPSISWTASFPQSTVHSTQTVIIGTETQHCSLVRTTKTLVTSHLAPKCVAPIFGRRHQARQQRKYHRGESPLCLVLNLPHDGALQRPCRFFFFFFFVF</sequence>